<dbReference type="Pfam" id="PF03965">
    <property type="entry name" value="Penicillinase_R"/>
    <property type="match status" value="1"/>
</dbReference>
<evidence type="ECO:0000313" key="5">
    <source>
        <dbReference type="EMBL" id="TPH12575.1"/>
    </source>
</evidence>
<dbReference type="InterPro" id="IPR036390">
    <property type="entry name" value="WH_DNA-bd_sf"/>
</dbReference>
<dbReference type="OrthoDB" id="279010at2"/>
<dbReference type="InterPro" id="IPR036388">
    <property type="entry name" value="WH-like_DNA-bd_sf"/>
</dbReference>
<dbReference type="Gene3D" id="1.10.10.10">
    <property type="entry name" value="Winged helix-like DNA-binding domain superfamily/Winged helix DNA-binding domain"/>
    <property type="match status" value="1"/>
</dbReference>
<keyword evidence="6" id="KW-1185">Reference proteome</keyword>
<sequence>MKEISKAEFEVLSALWEKYPASANDLISTLNVVKPWHDKTVKTLLNRLVKKEAVGFQKEQRKYLYFPLIEKEAYTQYESKSLIERLFSGRVSPLIAGFAKNQELKKEDISQLKEIISQWEKEND</sequence>
<protein>
    <submittedName>
        <fullName evidence="5">BlaI/MecI/CopY family transcriptional regulator</fullName>
    </submittedName>
</protein>
<evidence type="ECO:0000256" key="3">
    <source>
        <dbReference type="ARBA" id="ARBA00023125"/>
    </source>
</evidence>
<accession>A0A502KQS1</accession>
<dbReference type="GO" id="GO:0003677">
    <property type="term" value="F:DNA binding"/>
    <property type="evidence" value="ECO:0007669"/>
    <property type="project" value="UniProtKB-KW"/>
</dbReference>
<evidence type="ECO:0000256" key="4">
    <source>
        <dbReference type="ARBA" id="ARBA00023163"/>
    </source>
</evidence>
<evidence type="ECO:0000256" key="1">
    <source>
        <dbReference type="ARBA" id="ARBA00011046"/>
    </source>
</evidence>
<dbReference type="AlphaFoldDB" id="A0A502KQS1"/>
<dbReference type="Gene3D" id="1.10.4040.10">
    <property type="entry name" value="Penicillinase repressor domain"/>
    <property type="match status" value="1"/>
</dbReference>
<proteinExistence type="inferred from homology"/>
<keyword evidence="4" id="KW-0804">Transcription</keyword>
<dbReference type="RefSeq" id="WP_140605523.1">
    <property type="nucleotide sequence ID" value="NZ_SAWY01000040.1"/>
</dbReference>
<organism evidence="5 6">
    <name type="scientific">Litorilituus lipolyticus</name>
    <dbReference type="NCBI Taxonomy" id="2491017"/>
    <lineage>
        <taxon>Bacteria</taxon>
        <taxon>Pseudomonadati</taxon>
        <taxon>Pseudomonadota</taxon>
        <taxon>Gammaproteobacteria</taxon>
        <taxon>Alteromonadales</taxon>
        <taxon>Colwelliaceae</taxon>
        <taxon>Litorilituus</taxon>
    </lineage>
</organism>
<keyword evidence="2" id="KW-0805">Transcription regulation</keyword>
<dbReference type="EMBL" id="SAWY01000040">
    <property type="protein sequence ID" value="TPH12575.1"/>
    <property type="molecule type" value="Genomic_DNA"/>
</dbReference>
<name>A0A502KQS1_9GAMM</name>
<reference evidence="5 6" key="1">
    <citation type="submission" date="2019-01" db="EMBL/GenBank/DDBJ databases">
        <title>Litorilituus lipolytica sp. nov., isolated from intertidal sand of the Yellow Sea in China.</title>
        <authorList>
            <person name="Liu A."/>
        </authorList>
    </citation>
    <scope>NUCLEOTIDE SEQUENCE [LARGE SCALE GENOMIC DNA]</scope>
    <source>
        <strain evidence="5 6">RZ04</strain>
    </source>
</reference>
<dbReference type="GO" id="GO:0045892">
    <property type="term" value="P:negative regulation of DNA-templated transcription"/>
    <property type="evidence" value="ECO:0007669"/>
    <property type="project" value="InterPro"/>
</dbReference>
<evidence type="ECO:0000313" key="6">
    <source>
        <dbReference type="Proteomes" id="UP000315303"/>
    </source>
</evidence>
<dbReference type="SUPFAM" id="SSF46785">
    <property type="entry name" value="Winged helix' DNA-binding domain"/>
    <property type="match status" value="1"/>
</dbReference>
<gene>
    <name evidence="5" type="ORF">EPA86_16680</name>
</gene>
<comment type="caution">
    <text evidence="5">The sequence shown here is derived from an EMBL/GenBank/DDBJ whole genome shotgun (WGS) entry which is preliminary data.</text>
</comment>
<dbReference type="PIRSF" id="PIRSF019455">
    <property type="entry name" value="CopR_AtkY"/>
    <property type="match status" value="1"/>
</dbReference>
<evidence type="ECO:0000256" key="2">
    <source>
        <dbReference type="ARBA" id="ARBA00023015"/>
    </source>
</evidence>
<dbReference type="InterPro" id="IPR005650">
    <property type="entry name" value="BlaI_family"/>
</dbReference>
<keyword evidence="3" id="KW-0238">DNA-binding</keyword>
<dbReference type="Proteomes" id="UP000315303">
    <property type="component" value="Unassembled WGS sequence"/>
</dbReference>
<comment type="similarity">
    <text evidence="1">Belongs to the BlaI transcriptional regulatory family.</text>
</comment>